<reference evidence="2 3" key="1">
    <citation type="submission" date="2023-01" db="EMBL/GenBank/DDBJ databases">
        <title>Analysis of 21 Apiospora genomes using comparative genomics revels a genus with tremendous synthesis potential of carbohydrate active enzymes and secondary metabolites.</title>
        <authorList>
            <person name="Sorensen T."/>
        </authorList>
    </citation>
    <scope>NUCLEOTIDE SEQUENCE [LARGE SCALE GENOMIC DNA]</scope>
    <source>
        <strain evidence="2 3">CBS 117206</strain>
    </source>
</reference>
<dbReference type="AlphaFoldDB" id="A0AAW0QDZ8"/>
<accession>A0AAW0QDZ8</accession>
<feature type="region of interest" description="Disordered" evidence="1">
    <location>
        <begin position="323"/>
        <end position="346"/>
    </location>
</feature>
<sequence length="453" mass="51881">MEPFLAFMIGHVRRHLEHPLEFTEAQFIRQCVAYATSRIEKEQYLLERFIACVINKSIPKPYSDVDRALVQWLQMFLNKEPLELCYLAYDQRKSENIRLITRRGHPLDDESHQSETIQRYVALRHVIGRLASHIRAPRQVLWDAQRHRNLFDEGVSNVQRVSPVSSVPRPEPDGLTTPSSILKRMVKQDNPKMKVYQDAIESMDKHMNIGEKIFESYGNKDFRPCVHCEVQVLEYFYENNLRYSHNDRFIACSKPACYCCHLYFLAHPSDPVEPRSHQKIWPSWSPPLIPEGHHDIKYRHQLNILNTMIETIRKEALSQIERRTMDKERHQDSTTGITPSDSSDLDALERRLANIRIDHQGVDDEAGDSDSSMSTQSIGSSSGRSFHETSATDTAPEEDEERETWNSHANSSLLATDDSVIGTDPDTAVDATVHATVQSDNDDDSDDAGGAVL</sequence>
<organism evidence="2 3">
    <name type="scientific">Apiospora kogelbergensis</name>
    <dbReference type="NCBI Taxonomy" id="1337665"/>
    <lineage>
        <taxon>Eukaryota</taxon>
        <taxon>Fungi</taxon>
        <taxon>Dikarya</taxon>
        <taxon>Ascomycota</taxon>
        <taxon>Pezizomycotina</taxon>
        <taxon>Sordariomycetes</taxon>
        <taxon>Xylariomycetidae</taxon>
        <taxon>Amphisphaeriales</taxon>
        <taxon>Apiosporaceae</taxon>
        <taxon>Apiospora</taxon>
    </lineage>
</organism>
<dbReference type="InterPro" id="IPR027796">
    <property type="entry name" value="OTT_1508_deam-like"/>
</dbReference>
<protein>
    <submittedName>
        <fullName evidence="2">Uncharacterized protein</fullName>
    </submittedName>
</protein>
<dbReference type="PANTHER" id="PTHR42037:SF1">
    <property type="match status" value="1"/>
</dbReference>
<evidence type="ECO:0000256" key="1">
    <source>
        <dbReference type="SAM" id="MobiDB-lite"/>
    </source>
</evidence>
<gene>
    <name evidence="2" type="ORF">PG999_010853</name>
</gene>
<dbReference type="PANTHER" id="PTHR42037">
    <property type="match status" value="1"/>
</dbReference>
<dbReference type="EMBL" id="JAQQWP010000009">
    <property type="protein sequence ID" value="KAK8100479.1"/>
    <property type="molecule type" value="Genomic_DNA"/>
</dbReference>
<evidence type="ECO:0000313" key="2">
    <source>
        <dbReference type="EMBL" id="KAK8100479.1"/>
    </source>
</evidence>
<dbReference type="Pfam" id="PF14441">
    <property type="entry name" value="OTT_1508_deam"/>
    <property type="match status" value="1"/>
</dbReference>
<keyword evidence="3" id="KW-1185">Reference proteome</keyword>
<feature type="compositionally biased region" description="Basic and acidic residues" evidence="1">
    <location>
        <begin position="323"/>
        <end position="332"/>
    </location>
</feature>
<comment type="caution">
    <text evidence="2">The sequence shown here is derived from an EMBL/GenBank/DDBJ whole genome shotgun (WGS) entry which is preliminary data.</text>
</comment>
<dbReference type="Proteomes" id="UP001392437">
    <property type="component" value="Unassembled WGS sequence"/>
</dbReference>
<feature type="compositionally biased region" description="Polar residues" evidence="1">
    <location>
        <begin position="333"/>
        <end position="342"/>
    </location>
</feature>
<proteinExistence type="predicted"/>
<feature type="region of interest" description="Disordered" evidence="1">
    <location>
        <begin position="358"/>
        <end position="453"/>
    </location>
</feature>
<name>A0AAW0QDZ8_9PEZI</name>
<feature type="compositionally biased region" description="Low complexity" evidence="1">
    <location>
        <begin position="369"/>
        <end position="384"/>
    </location>
</feature>
<evidence type="ECO:0000313" key="3">
    <source>
        <dbReference type="Proteomes" id="UP001392437"/>
    </source>
</evidence>